<dbReference type="PANTHER" id="PTHR33498:SF1">
    <property type="entry name" value="TRANSPOSASE FOR INSERTION SEQUENCE ELEMENT IS1557"/>
    <property type="match status" value="1"/>
</dbReference>
<dbReference type="NCBIfam" id="NF033550">
    <property type="entry name" value="transpos_ISL3"/>
    <property type="match status" value="1"/>
</dbReference>
<dbReference type="OrthoDB" id="5150170at2"/>
<dbReference type="Proteomes" id="UP000317638">
    <property type="component" value="Unassembled WGS sequence"/>
</dbReference>
<reference evidence="2 3" key="1">
    <citation type="submission" date="2019-07" db="EMBL/GenBank/DDBJ databases">
        <authorList>
            <person name="Zhou L.-Y."/>
        </authorList>
    </citation>
    <scope>NUCLEOTIDE SEQUENCE [LARGE SCALE GENOMIC DNA]</scope>
    <source>
        <strain evidence="2 3">YIM 101269</strain>
    </source>
</reference>
<evidence type="ECO:0000313" key="3">
    <source>
        <dbReference type="Proteomes" id="UP000317638"/>
    </source>
</evidence>
<proteinExistence type="predicted"/>
<dbReference type="Pfam" id="PF01610">
    <property type="entry name" value="DDE_Tnp_ISL3"/>
    <property type="match status" value="1"/>
</dbReference>
<dbReference type="RefSeq" id="WP_143938690.1">
    <property type="nucleotide sequence ID" value="NZ_VKKG01000005.1"/>
</dbReference>
<sequence length="439" mass="48871">MPDVTAAAGFACPDLTTFCRLDELGLEVTGQRLEPDRAILACRVVELDRWCRRCGCEGTARGTVKRRLAHEPLGWRPTVLEVTIRRYKCSGCGHVWRQDTSRAAEPRAKLSRRGLRWALQGIVVAHLTIARVAEGLGVSWNTANDAVLAEGSRVLINDPARFDGVRVVGVDEHVWRHTRRGDKYVTVVIDLTPVRDGTGPARLLDMVPGRSKQAFKQWLADRDHAWRQAVEVVAMDGFTGFKTAASEEVPDAVAVMDPFHVVRLAGDALDRCRRRVQQNLHGHRGRTGDPLYRARRTLHTGTDLLTDKQAARLRALFSGDDHGEVEATWGIYQRMIGAYREPDRAKGRHLMDELITALSSGIPAALEEVATLGRTLKKRAADVLAYFDRPGTSNGPTEAINGRLEHLRGSALGFRNLTNYIARSLLETRGFRPQLHPRL</sequence>
<dbReference type="InterPro" id="IPR047951">
    <property type="entry name" value="Transpos_ISL3"/>
</dbReference>
<keyword evidence="3" id="KW-1185">Reference proteome</keyword>
<dbReference type="EMBL" id="VKKG01000005">
    <property type="protein sequence ID" value="TRY17226.1"/>
    <property type="molecule type" value="Genomic_DNA"/>
</dbReference>
<gene>
    <name evidence="2" type="ORF">FOJ82_11740</name>
</gene>
<dbReference type="InterPro" id="IPR002560">
    <property type="entry name" value="Transposase_DDE"/>
</dbReference>
<evidence type="ECO:0000313" key="2">
    <source>
        <dbReference type="EMBL" id="TRY17226.1"/>
    </source>
</evidence>
<name>A0A553JXP9_9ACTN</name>
<dbReference type="AlphaFoldDB" id="A0A553JXP9"/>
<evidence type="ECO:0000259" key="1">
    <source>
        <dbReference type="Pfam" id="PF01610"/>
    </source>
</evidence>
<comment type="caution">
    <text evidence="2">The sequence shown here is derived from an EMBL/GenBank/DDBJ whole genome shotgun (WGS) entry which is preliminary data.</text>
</comment>
<organism evidence="2 3">
    <name type="scientific">Tessaracoccus rhinocerotis</name>
    <dbReference type="NCBI Taxonomy" id="1689449"/>
    <lineage>
        <taxon>Bacteria</taxon>
        <taxon>Bacillati</taxon>
        <taxon>Actinomycetota</taxon>
        <taxon>Actinomycetes</taxon>
        <taxon>Propionibacteriales</taxon>
        <taxon>Propionibacteriaceae</taxon>
        <taxon>Tessaracoccus</taxon>
    </lineage>
</organism>
<protein>
    <submittedName>
        <fullName evidence="2">ISL3 family transposase</fullName>
    </submittedName>
</protein>
<feature type="domain" description="Transposase IS204/IS1001/IS1096/IS1165 DDE" evidence="1">
    <location>
        <begin position="168"/>
        <end position="423"/>
    </location>
</feature>
<dbReference type="PANTHER" id="PTHR33498">
    <property type="entry name" value="TRANSPOSASE FOR INSERTION SEQUENCE ELEMENT IS1557"/>
    <property type="match status" value="1"/>
</dbReference>
<accession>A0A553JXP9</accession>